<name>A0A0D1YGZ3_9EURO</name>
<dbReference type="AlphaFoldDB" id="A0A0D1YGZ3"/>
<dbReference type="EC" id="2.7.1.-" evidence="6"/>
<dbReference type="InterPro" id="IPR001312">
    <property type="entry name" value="Hexokinase"/>
</dbReference>
<evidence type="ECO:0000313" key="9">
    <source>
        <dbReference type="EMBL" id="KIW14251.1"/>
    </source>
</evidence>
<dbReference type="RefSeq" id="XP_016234467.1">
    <property type="nucleotide sequence ID" value="XM_016381365.1"/>
</dbReference>
<comment type="similarity">
    <text evidence="1 6">Belongs to the hexokinase family.</text>
</comment>
<evidence type="ECO:0000256" key="3">
    <source>
        <dbReference type="ARBA" id="ARBA00022741"/>
    </source>
</evidence>
<feature type="domain" description="Hexokinase C-terminal" evidence="8">
    <location>
        <begin position="487"/>
        <end position="547"/>
    </location>
</feature>
<evidence type="ECO:0000256" key="4">
    <source>
        <dbReference type="ARBA" id="ARBA00022777"/>
    </source>
</evidence>
<dbReference type="InterPro" id="IPR022672">
    <property type="entry name" value="Hexokinase_N"/>
</dbReference>
<dbReference type="Proteomes" id="UP000053328">
    <property type="component" value="Unassembled WGS sequence"/>
</dbReference>
<dbReference type="GeneID" id="27334116"/>
<dbReference type="PRINTS" id="PR00475">
    <property type="entry name" value="HEXOKINASE"/>
</dbReference>
<dbReference type="InterPro" id="IPR043129">
    <property type="entry name" value="ATPase_NBD"/>
</dbReference>
<dbReference type="UniPathway" id="UPA00109">
    <property type="reaction ID" value="UER00180"/>
</dbReference>
<organism evidence="9 10">
    <name type="scientific">Exophiala spinifera</name>
    <dbReference type="NCBI Taxonomy" id="91928"/>
    <lineage>
        <taxon>Eukaryota</taxon>
        <taxon>Fungi</taxon>
        <taxon>Dikarya</taxon>
        <taxon>Ascomycota</taxon>
        <taxon>Pezizomycotina</taxon>
        <taxon>Eurotiomycetes</taxon>
        <taxon>Chaetothyriomycetidae</taxon>
        <taxon>Chaetothyriales</taxon>
        <taxon>Herpotrichiellaceae</taxon>
        <taxon>Exophiala</taxon>
    </lineage>
</organism>
<keyword evidence="6" id="KW-0324">Glycolysis</keyword>
<evidence type="ECO:0000256" key="5">
    <source>
        <dbReference type="ARBA" id="ARBA00022840"/>
    </source>
</evidence>
<dbReference type="GO" id="GO:0008865">
    <property type="term" value="F:fructokinase activity"/>
    <property type="evidence" value="ECO:0007669"/>
    <property type="project" value="TreeGrafter"/>
</dbReference>
<keyword evidence="2 6" id="KW-0808">Transferase</keyword>
<dbReference type="GO" id="GO:0006096">
    <property type="term" value="P:glycolytic process"/>
    <property type="evidence" value="ECO:0007669"/>
    <property type="project" value="UniProtKB-UniPathway"/>
</dbReference>
<evidence type="ECO:0000259" key="7">
    <source>
        <dbReference type="Pfam" id="PF00349"/>
    </source>
</evidence>
<dbReference type="PANTHER" id="PTHR19443">
    <property type="entry name" value="HEXOKINASE"/>
    <property type="match status" value="1"/>
</dbReference>
<dbReference type="GO" id="GO:0006006">
    <property type="term" value="P:glucose metabolic process"/>
    <property type="evidence" value="ECO:0007669"/>
    <property type="project" value="TreeGrafter"/>
</dbReference>
<dbReference type="PROSITE" id="PS51748">
    <property type="entry name" value="HEXOKINASE_2"/>
    <property type="match status" value="1"/>
</dbReference>
<evidence type="ECO:0000256" key="1">
    <source>
        <dbReference type="ARBA" id="ARBA00009225"/>
    </source>
</evidence>
<dbReference type="GO" id="GO:0005739">
    <property type="term" value="C:mitochondrion"/>
    <property type="evidence" value="ECO:0007669"/>
    <property type="project" value="TreeGrafter"/>
</dbReference>
<protein>
    <recommendedName>
        <fullName evidence="6">Phosphotransferase</fullName>
        <ecNumber evidence="6">2.7.1.-</ecNumber>
    </recommendedName>
</protein>
<sequence>MVHPCTREQNLLDKTQAIVQSLDINPSQSRDISARFVDLLRAGLTQNAPIQIPSYVTRLPSGSESGTYLAVDLGGTNCRVCSVELHGDSTYTVVKSTSSVPREVRFNPSHRPLFGFIAEQIHKFLQEQFPTELKSRLKKGKGGASPRSDFWGLGFTFSFTCHQQSPRDGRLLRWDKDWDIPDAIGQNPCDMLQVAIDALCLPVHVAVLANDSVGTLLTRSYTTSTSSWPPISAIFGTGTNAAYVERLENVKRVHDQPEFAQREPGDFMIINTEWGGLDDEMKILPSTPYDVQLDKESVHPGDQMLEKRVAGLYLAELFRLVLMAVWKDGLFDMILDGDSPVFRHKGLHSSFLSQIANTPHRALKSVVSQMFGATGMSDNDIDAIRRLAAAVVRRSARLAGILLTATIIAAGHINSTSLMRKRPSVYRVTEHTEPRISSKSEGRGLSFGRLMSWLKKAVCIPPKSGNGSTAKLQSTSPSSSSAVLGWEDNDTIDVGVDGSLIQLYPEFEAEMRTAMRNIPDIGQQLESRLSIGFVQDGSAVGAALMALGVTSET</sequence>
<proteinExistence type="inferred from homology"/>
<dbReference type="Gene3D" id="3.40.367.20">
    <property type="match status" value="2"/>
</dbReference>
<reference evidence="9 10" key="1">
    <citation type="submission" date="2015-01" db="EMBL/GenBank/DDBJ databases">
        <title>The Genome Sequence of Exophiala spinifera CBS89968.</title>
        <authorList>
            <consortium name="The Broad Institute Genomics Platform"/>
            <person name="Cuomo C."/>
            <person name="de Hoog S."/>
            <person name="Gorbushina A."/>
            <person name="Stielow B."/>
            <person name="Teixiera M."/>
            <person name="Abouelleil A."/>
            <person name="Chapman S.B."/>
            <person name="Priest M."/>
            <person name="Young S.K."/>
            <person name="Wortman J."/>
            <person name="Nusbaum C."/>
            <person name="Birren B."/>
        </authorList>
    </citation>
    <scope>NUCLEOTIDE SEQUENCE [LARGE SCALE GENOMIC DNA]</scope>
    <source>
        <strain evidence="9 10">CBS 89968</strain>
    </source>
</reference>
<dbReference type="Gene3D" id="3.30.420.40">
    <property type="match status" value="1"/>
</dbReference>
<dbReference type="InterPro" id="IPR022673">
    <property type="entry name" value="Hexokinase_C"/>
</dbReference>
<keyword evidence="3 6" id="KW-0547">Nucleotide-binding</keyword>
<dbReference type="EMBL" id="KN847496">
    <property type="protein sequence ID" value="KIW14251.1"/>
    <property type="molecule type" value="Genomic_DNA"/>
</dbReference>
<dbReference type="GO" id="GO:0005829">
    <property type="term" value="C:cytosol"/>
    <property type="evidence" value="ECO:0007669"/>
    <property type="project" value="TreeGrafter"/>
</dbReference>
<dbReference type="SUPFAM" id="SSF53067">
    <property type="entry name" value="Actin-like ATPase domain"/>
    <property type="match status" value="2"/>
</dbReference>
<dbReference type="Pfam" id="PF00349">
    <property type="entry name" value="Hexokinase_1"/>
    <property type="match status" value="1"/>
</dbReference>
<dbReference type="STRING" id="91928.A0A0D1YGZ3"/>
<dbReference type="GO" id="GO:0001678">
    <property type="term" value="P:intracellular glucose homeostasis"/>
    <property type="evidence" value="ECO:0007669"/>
    <property type="project" value="InterPro"/>
</dbReference>
<accession>A0A0D1YGZ3</accession>
<keyword evidence="5 6" id="KW-0067">ATP-binding</keyword>
<keyword evidence="10" id="KW-1185">Reference proteome</keyword>
<dbReference type="Pfam" id="PF03727">
    <property type="entry name" value="Hexokinase_2"/>
    <property type="match status" value="2"/>
</dbReference>
<gene>
    <name evidence="9" type="ORF">PV08_07033</name>
</gene>
<evidence type="ECO:0000256" key="2">
    <source>
        <dbReference type="ARBA" id="ARBA00022679"/>
    </source>
</evidence>
<dbReference type="VEuPathDB" id="FungiDB:PV08_07033"/>
<dbReference type="PANTHER" id="PTHR19443:SF30">
    <property type="entry name" value="GLUCOKINASE-1-RELATED"/>
    <property type="match status" value="1"/>
</dbReference>
<dbReference type="OrthoDB" id="419537at2759"/>
<dbReference type="GO" id="GO:0005536">
    <property type="term" value="F:D-glucose binding"/>
    <property type="evidence" value="ECO:0007669"/>
    <property type="project" value="InterPro"/>
</dbReference>
<dbReference type="GO" id="GO:0004340">
    <property type="term" value="F:glucokinase activity"/>
    <property type="evidence" value="ECO:0007669"/>
    <property type="project" value="TreeGrafter"/>
</dbReference>
<evidence type="ECO:0000256" key="6">
    <source>
        <dbReference type="RuleBase" id="RU362007"/>
    </source>
</evidence>
<evidence type="ECO:0000313" key="10">
    <source>
        <dbReference type="Proteomes" id="UP000053328"/>
    </source>
</evidence>
<keyword evidence="4 6" id="KW-0418">Kinase</keyword>
<dbReference type="HOGENOM" id="CLU_014393_5_0_1"/>
<feature type="domain" description="Hexokinase N-terminal" evidence="7">
    <location>
        <begin position="16"/>
        <end position="221"/>
    </location>
</feature>
<feature type="domain" description="Hexokinase C-terminal" evidence="8">
    <location>
        <begin position="231"/>
        <end position="412"/>
    </location>
</feature>
<evidence type="ECO:0000259" key="8">
    <source>
        <dbReference type="Pfam" id="PF03727"/>
    </source>
</evidence>
<dbReference type="GO" id="GO:0005524">
    <property type="term" value="F:ATP binding"/>
    <property type="evidence" value="ECO:0007669"/>
    <property type="project" value="UniProtKB-UniRule"/>
</dbReference>